<comment type="caution">
    <text evidence="1">The sequence shown here is derived from an EMBL/GenBank/DDBJ whole genome shotgun (WGS) entry which is preliminary data.</text>
</comment>
<gene>
    <name evidence="1" type="ORF">F2P45_33265</name>
</gene>
<reference evidence="1 2" key="1">
    <citation type="submission" date="2019-10" db="EMBL/GenBank/DDBJ databases">
        <title>Taxonomy of Antarctic Massilia spp.: description of Massilia rubra sp. nov., Massilia aquatica sp. nov., Massilia mucilaginosa sp. nov., Massilia frigida sp. nov. isolated from streams, lakes and regoliths.</title>
        <authorList>
            <person name="Holochova P."/>
            <person name="Sedlacek I."/>
            <person name="Kralova S."/>
            <person name="Maslanova I."/>
            <person name="Busse H.-J."/>
            <person name="Stankova E."/>
            <person name="Vrbovska V."/>
            <person name="Kovarovic V."/>
            <person name="Bartak M."/>
            <person name="Svec P."/>
            <person name="Pantucek R."/>
        </authorList>
    </citation>
    <scope>NUCLEOTIDE SEQUENCE [LARGE SCALE GENOMIC DNA]</scope>
    <source>
        <strain evidence="1 2">CCM 8733</strain>
    </source>
</reference>
<sequence>MQEVKIPVYRLCVTAAPARPAFATRAPDASDGEKVLALARDHLVYFKYEGELEAVIAGCL</sequence>
<dbReference type="Proteomes" id="UP000609726">
    <property type="component" value="Unassembled WGS sequence"/>
</dbReference>
<evidence type="ECO:0000313" key="2">
    <source>
        <dbReference type="Proteomes" id="UP000609726"/>
    </source>
</evidence>
<protein>
    <submittedName>
        <fullName evidence="1">Uncharacterized protein</fullName>
    </submittedName>
</protein>
<name>A0ABX0P3G5_9BURK</name>
<keyword evidence="2" id="KW-1185">Reference proteome</keyword>
<accession>A0ABX0P3G5</accession>
<organism evidence="1 2">
    <name type="scientific">Massilia mucilaginosa</name>
    <dbReference type="NCBI Taxonomy" id="2609282"/>
    <lineage>
        <taxon>Bacteria</taxon>
        <taxon>Pseudomonadati</taxon>
        <taxon>Pseudomonadota</taxon>
        <taxon>Betaproteobacteria</taxon>
        <taxon>Burkholderiales</taxon>
        <taxon>Oxalobacteraceae</taxon>
        <taxon>Telluria group</taxon>
        <taxon>Massilia</taxon>
    </lineage>
</organism>
<dbReference type="EMBL" id="WHJH01000099">
    <property type="protein sequence ID" value="NHZ93835.1"/>
    <property type="molecule type" value="Genomic_DNA"/>
</dbReference>
<dbReference type="RefSeq" id="WP_166882517.1">
    <property type="nucleotide sequence ID" value="NZ_WHJH01000099.1"/>
</dbReference>
<proteinExistence type="predicted"/>
<evidence type="ECO:0000313" key="1">
    <source>
        <dbReference type="EMBL" id="NHZ93835.1"/>
    </source>
</evidence>